<evidence type="ECO:0000313" key="3">
    <source>
        <dbReference type="Proteomes" id="UP000658997"/>
    </source>
</evidence>
<feature type="compositionally biased region" description="Polar residues" evidence="1">
    <location>
        <begin position="247"/>
        <end position="264"/>
    </location>
</feature>
<protein>
    <submittedName>
        <fullName evidence="2">Uncharacterized protein</fullName>
    </submittedName>
</protein>
<evidence type="ECO:0000313" key="2">
    <source>
        <dbReference type="EMBL" id="SYW79370.1"/>
    </source>
</evidence>
<dbReference type="AlphaFoldDB" id="A0A8H8QN19"/>
<gene>
    <name evidence="2" type="ORF">UBRO2_03054</name>
</gene>
<dbReference type="PANTHER" id="PTHR37315">
    <property type="entry name" value="UPF0311 PROTEIN BLR7842"/>
    <property type="match status" value="1"/>
</dbReference>
<accession>A0A8H8QN19</accession>
<dbReference type="Proteomes" id="UP000658997">
    <property type="component" value="Unassembled WGS sequence"/>
</dbReference>
<feature type="compositionally biased region" description="Polar residues" evidence="1">
    <location>
        <begin position="160"/>
        <end position="180"/>
    </location>
</feature>
<keyword evidence="3" id="KW-1185">Reference proteome</keyword>
<dbReference type="Gene3D" id="2.40.160.20">
    <property type="match status" value="1"/>
</dbReference>
<feature type="compositionally biased region" description="Basic and acidic residues" evidence="1">
    <location>
        <begin position="265"/>
        <end position="274"/>
    </location>
</feature>
<feature type="compositionally biased region" description="Polar residues" evidence="1">
    <location>
        <begin position="53"/>
        <end position="63"/>
    </location>
</feature>
<proteinExistence type="predicted"/>
<reference evidence="2" key="1">
    <citation type="submission" date="2018-08" db="EMBL/GenBank/DDBJ databases">
        <authorList>
            <person name="Guldener U."/>
        </authorList>
    </citation>
    <scope>NUCLEOTIDE SEQUENCE</scope>
    <source>
        <strain evidence="2">UB2</strain>
    </source>
</reference>
<organism evidence="2 3">
    <name type="scientific">Ustilago bromivora</name>
    <dbReference type="NCBI Taxonomy" id="307758"/>
    <lineage>
        <taxon>Eukaryota</taxon>
        <taxon>Fungi</taxon>
        <taxon>Dikarya</taxon>
        <taxon>Basidiomycota</taxon>
        <taxon>Ustilaginomycotina</taxon>
        <taxon>Ustilaginomycetes</taxon>
        <taxon>Ustilaginales</taxon>
        <taxon>Ustilaginaceae</taxon>
        <taxon>Ustilago</taxon>
    </lineage>
</organism>
<feature type="compositionally biased region" description="Polar residues" evidence="1">
    <location>
        <begin position="114"/>
        <end position="123"/>
    </location>
</feature>
<feature type="compositionally biased region" description="Polar residues" evidence="1">
    <location>
        <begin position="195"/>
        <end position="226"/>
    </location>
</feature>
<dbReference type="Pfam" id="PF11578">
    <property type="entry name" value="DUF3237"/>
    <property type="match status" value="1"/>
</dbReference>
<dbReference type="InterPro" id="IPR020915">
    <property type="entry name" value="UPF0311"/>
</dbReference>
<name>A0A8H8QN19_9BASI</name>
<dbReference type="EMBL" id="ULHB01000053">
    <property type="protein sequence ID" value="SYW79370.1"/>
    <property type="molecule type" value="Genomic_DNA"/>
</dbReference>
<feature type="compositionally biased region" description="Basic and acidic residues" evidence="1">
    <location>
        <begin position="82"/>
        <end position="106"/>
    </location>
</feature>
<feature type="region of interest" description="Disordered" evidence="1">
    <location>
        <begin position="33"/>
        <end position="274"/>
    </location>
</feature>
<feature type="compositionally biased region" description="Basic and acidic residues" evidence="1">
    <location>
        <begin position="66"/>
        <end position="75"/>
    </location>
</feature>
<sequence>MSENTAYTTAPKASALATTIVAEATGFAAFTERYGQQPASQPTKQEHVDSEATEQLASATSALRLNGDEARREESAAPEEDGVGKEGRKEEPEPRTQEKLGTHSDIETPAGLGTTVSADNNVQAALAKERGQSPPPLSQGDAQERDEDQESEPARPPQPQQENLTGSNIQTCAGIGTTTSPDDDIQAAIAKERSNQGQEAPSTTESGIVDSDSTSKGQGNPESQQGPGIPTAAGDGTTLSPDDDNSSESSGDTPATEHSATNHEPSSDGRAGWKDKLKGQAKIVAGKMSRNEEKVELGREIKAVEQPHVVGDSGEGLRKIVPITPGGRINSTTIPALDGAVGMSGGSDYLRIDQFGKTRLDARYFFRLRSGHNLYIQSSGVRFVPKSYPDQSAQDRLLAGEDIDPNLYYFRLKLILESDDPDEKVQDVVNKVVIASAVRHPDKVVYQAYVVE</sequence>
<dbReference type="PANTHER" id="PTHR37315:SF1">
    <property type="entry name" value="UPF0311 PROTEIN BLR7842"/>
    <property type="match status" value="1"/>
</dbReference>
<evidence type="ECO:0000256" key="1">
    <source>
        <dbReference type="SAM" id="MobiDB-lite"/>
    </source>
</evidence>
<comment type="caution">
    <text evidence="2">The sequence shown here is derived from an EMBL/GenBank/DDBJ whole genome shotgun (WGS) entry which is preliminary data.</text>
</comment>